<feature type="domain" description="GST N-terminal" evidence="4">
    <location>
        <begin position="3"/>
        <end position="82"/>
    </location>
</feature>
<dbReference type="Pfam" id="PF13417">
    <property type="entry name" value="GST_N_3"/>
    <property type="match status" value="1"/>
</dbReference>
<evidence type="ECO:0000313" key="6">
    <source>
        <dbReference type="EnsemblPlants" id="HORVU.MOREX.r3.7HG0637100.1"/>
    </source>
</evidence>
<comment type="catalytic activity">
    <reaction evidence="3">
        <text>RX + glutathione = an S-substituted glutathione + a halide anion + H(+)</text>
        <dbReference type="Rhea" id="RHEA:16437"/>
        <dbReference type="ChEBI" id="CHEBI:15378"/>
        <dbReference type="ChEBI" id="CHEBI:16042"/>
        <dbReference type="ChEBI" id="CHEBI:17792"/>
        <dbReference type="ChEBI" id="CHEBI:57925"/>
        <dbReference type="ChEBI" id="CHEBI:90779"/>
        <dbReference type="EC" id="2.5.1.18"/>
    </reaction>
</comment>
<dbReference type="SFLD" id="SFLDG01152">
    <property type="entry name" value="Main.3:_Omega-_and_Tau-like"/>
    <property type="match status" value="1"/>
</dbReference>
<dbReference type="SUPFAM" id="SSF52833">
    <property type="entry name" value="Thioredoxin-like"/>
    <property type="match status" value="1"/>
</dbReference>
<dbReference type="OrthoDB" id="4951845at2759"/>
<evidence type="ECO:0000259" key="5">
    <source>
        <dbReference type="PROSITE" id="PS50405"/>
    </source>
</evidence>
<dbReference type="GeneID" id="123412581"/>
<dbReference type="EnsemblPlants" id="HORVU.MOREX.r3.7HG0637100.1">
    <property type="protein sequence ID" value="HORVU.MOREX.r3.7HG0637100.1"/>
    <property type="gene ID" value="HORVU.MOREX.r3.7HG0637100"/>
</dbReference>
<protein>
    <recommendedName>
        <fullName evidence="1">glutathione transferase</fullName>
        <ecNumber evidence="1">2.5.1.18</ecNumber>
    </recommendedName>
</protein>
<dbReference type="CDD" id="cd03058">
    <property type="entry name" value="GST_N_Tau"/>
    <property type="match status" value="1"/>
</dbReference>
<keyword evidence="2" id="KW-0808">Transferase</keyword>
<evidence type="ECO:0000313" key="7">
    <source>
        <dbReference type="Proteomes" id="UP000011116"/>
    </source>
</evidence>
<dbReference type="PANTHER" id="PTHR11260">
    <property type="entry name" value="GLUTATHIONE S-TRANSFERASE, GST, SUPERFAMILY, GST DOMAIN CONTAINING"/>
    <property type="match status" value="1"/>
</dbReference>
<accession>A0A8I6Z5S0</accession>
<dbReference type="Proteomes" id="UP000011116">
    <property type="component" value="Chromosome 7H"/>
</dbReference>
<dbReference type="SMR" id="A0A8I6Z5S0"/>
<dbReference type="InterPro" id="IPR004045">
    <property type="entry name" value="Glutathione_S-Trfase_N"/>
</dbReference>
<dbReference type="SUPFAM" id="SSF47616">
    <property type="entry name" value="GST C-terminal domain-like"/>
    <property type="match status" value="1"/>
</dbReference>
<gene>
    <name evidence="6" type="primary">LOC123412581</name>
</gene>
<dbReference type="AlphaFoldDB" id="A0A8I6Z5S0"/>
<dbReference type="FunFam" id="1.20.1050.10:FF:000012">
    <property type="entry name" value="Tau class glutathione S-transferase"/>
    <property type="match status" value="1"/>
</dbReference>
<keyword evidence="7" id="KW-1185">Reference proteome</keyword>
<dbReference type="InterPro" id="IPR004046">
    <property type="entry name" value="GST_C"/>
</dbReference>
<organism evidence="6 7">
    <name type="scientific">Hordeum vulgare subsp. vulgare</name>
    <name type="common">Domesticated barley</name>
    <dbReference type="NCBI Taxonomy" id="112509"/>
    <lineage>
        <taxon>Eukaryota</taxon>
        <taxon>Viridiplantae</taxon>
        <taxon>Streptophyta</taxon>
        <taxon>Embryophyta</taxon>
        <taxon>Tracheophyta</taxon>
        <taxon>Spermatophyta</taxon>
        <taxon>Magnoliopsida</taxon>
        <taxon>Liliopsida</taxon>
        <taxon>Poales</taxon>
        <taxon>Poaceae</taxon>
        <taxon>BOP clade</taxon>
        <taxon>Pooideae</taxon>
        <taxon>Triticodae</taxon>
        <taxon>Triticeae</taxon>
        <taxon>Hordeinae</taxon>
        <taxon>Hordeum</taxon>
    </lineage>
</organism>
<dbReference type="InterPro" id="IPR010987">
    <property type="entry name" value="Glutathione-S-Trfase_C-like"/>
</dbReference>
<evidence type="ECO:0000256" key="3">
    <source>
        <dbReference type="ARBA" id="ARBA00047960"/>
    </source>
</evidence>
<reference evidence="6" key="3">
    <citation type="submission" date="2022-01" db="UniProtKB">
        <authorList>
            <consortium name="EnsemblPlants"/>
        </authorList>
    </citation>
    <scope>IDENTIFICATION</scope>
    <source>
        <strain evidence="6">subsp. vulgare</strain>
    </source>
</reference>
<dbReference type="EC" id="2.5.1.18" evidence="1"/>
<dbReference type="InterPro" id="IPR036249">
    <property type="entry name" value="Thioredoxin-like_sf"/>
</dbReference>
<dbReference type="Gramene" id="HORVU.MOREX.r2.7HG0529420.1">
    <property type="protein sequence ID" value="HORVU.MOREX.r2.7HG0529420.1"/>
    <property type="gene ID" value="HORVU.MOREX.r2.7HG0529420"/>
</dbReference>
<dbReference type="InterPro" id="IPR040079">
    <property type="entry name" value="Glutathione_S-Trfase"/>
</dbReference>
<dbReference type="InterPro" id="IPR045074">
    <property type="entry name" value="GST_C_Tau"/>
</dbReference>
<evidence type="ECO:0000256" key="2">
    <source>
        <dbReference type="ARBA" id="ARBA00022679"/>
    </source>
</evidence>
<dbReference type="FunFam" id="3.40.30.10:FF:000200">
    <property type="entry name" value="Glutathione S-transferase"/>
    <property type="match status" value="1"/>
</dbReference>
<dbReference type="Gene3D" id="1.20.1050.10">
    <property type="match status" value="1"/>
</dbReference>
<dbReference type="Pfam" id="PF00043">
    <property type="entry name" value="GST_C"/>
    <property type="match status" value="1"/>
</dbReference>
<evidence type="ECO:0000256" key="1">
    <source>
        <dbReference type="ARBA" id="ARBA00012452"/>
    </source>
</evidence>
<dbReference type="GO" id="GO:0004364">
    <property type="term" value="F:glutathione transferase activity"/>
    <property type="evidence" value="ECO:0000318"/>
    <property type="project" value="GO_Central"/>
</dbReference>
<feature type="domain" description="GST C-terminal" evidence="5">
    <location>
        <begin position="87"/>
        <end position="211"/>
    </location>
</feature>
<dbReference type="InterPro" id="IPR036282">
    <property type="entry name" value="Glutathione-S-Trfase_C_sf"/>
</dbReference>
<dbReference type="KEGG" id="hvg:123412581"/>
<reference evidence="6" key="2">
    <citation type="submission" date="2020-10" db="EMBL/GenBank/DDBJ databases">
        <authorList>
            <person name="Scholz U."/>
            <person name="Mascher M."/>
            <person name="Fiebig A."/>
        </authorList>
    </citation>
    <scope>NUCLEOTIDE SEQUENCE [LARGE SCALE GENOMIC DNA]</scope>
    <source>
        <strain evidence="6">cv. Morex</strain>
    </source>
</reference>
<dbReference type="PANTHER" id="PTHR11260:SF763">
    <property type="entry name" value="GLUTATHIONE TRANSFERASE"/>
    <property type="match status" value="1"/>
</dbReference>
<dbReference type="SFLD" id="SFLDG00358">
    <property type="entry name" value="Main_(cytGST)"/>
    <property type="match status" value="1"/>
</dbReference>
<sequence length="228" mass="25748">MAETVILIGTLGSPFVHRAEAALRLKGVPYELVLEDLQSKSDLLLKHNPVHQKVPVLVHGDRAICESLLIMEYVDEAFVGPPLLPTDPYDRAMARFWAQFLEQKCARPFWLAMWLDAGEEREGFTKEMKENLALLEGQLQGKRFFAGDSVGYLDMAACGLAHWIYALEEVAGVCLMGETEFPALCRWAKEYASNETMKECLPERGQLVAHLSAKKDIWKMMAKAMLHH</sequence>
<dbReference type="InterPro" id="IPR045073">
    <property type="entry name" value="Omega/Tau-like"/>
</dbReference>
<dbReference type="CDD" id="cd03185">
    <property type="entry name" value="GST_C_Tau"/>
    <property type="match status" value="1"/>
</dbReference>
<dbReference type="Gene3D" id="3.40.30.10">
    <property type="entry name" value="Glutaredoxin"/>
    <property type="match status" value="1"/>
</dbReference>
<dbReference type="PROSITE" id="PS50405">
    <property type="entry name" value="GST_CTER"/>
    <property type="match status" value="1"/>
</dbReference>
<dbReference type="GO" id="GO:0005737">
    <property type="term" value="C:cytoplasm"/>
    <property type="evidence" value="ECO:0000318"/>
    <property type="project" value="GO_Central"/>
</dbReference>
<dbReference type="SFLD" id="SFLDS00019">
    <property type="entry name" value="Glutathione_Transferase_(cytos"/>
    <property type="match status" value="1"/>
</dbReference>
<proteinExistence type="predicted"/>
<reference evidence="7" key="1">
    <citation type="journal article" date="2012" name="Nature">
        <title>A physical, genetic and functional sequence assembly of the barley genome.</title>
        <authorList>
            <consortium name="The International Barley Genome Sequencing Consortium"/>
            <person name="Mayer K.F."/>
            <person name="Waugh R."/>
            <person name="Brown J.W."/>
            <person name="Schulman A."/>
            <person name="Langridge P."/>
            <person name="Platzer M."/>
            <person name="Fincher G.B."/>
            <person name="Muehlbauer G.J."/>
            <person name="Sato K."/>
            <person name="Close T.J."/>
            <person name="Wise R.P."/>
            <person name="Stein N."/>
        </authorList>
    </citation>
    <scope>NUCLEOTIDE SEQUENCE [LARGE SCALE GENOMIC DNA]</scope>
    <source>
        <strain evidence="7">cv. Morex</strain>
    </source>
</reference>
<dbReference type="PROSITE" id="PS50404">
    <property type="entry name" value="GST_NTER"/>
    <property type="match status" value="1"/>
</dbReference>
<dbReference type="GO" id="GO:0006749">
    <property type="term" value="P:glutathione metabolic process"/>
    <property type="evidence" value="ECO:0000318"/>
    <property type="project" value="GO_Central"/>
</dbReference>
<evidence type="ECO:0000259" key="4">
    <source>
        <dbReference type="PROSITE" id="PS50404"/>
    </source>
</evidence>
<name>A0A8I6Z5S0_HORVV</name>
<dbReference type="RefSeq" id="XP_044961466.1">
    <property type="nucleotide sequence ID" value="XM_045105531.1"/>
</dbReference>
<dbReference type="Gramene" id="HORVU.MOREX.r3.7HG0637100.1">
    <property type="protein sequence ID" value="HORVU.MOREX.r3.7HG0637100.1"/>
    <property type="gene ID" value="HORVU.MOREX.r3.7HG0637100"/>
</dbReference>